<evidence type="ECO:0000313" key="4">
    <source>
        <dbReference type="Proteomes" id="UP000243579"/>
    </source>
</evidence>
<dbReference type="InterPro" id="IPR001806">
    <property type="entry name" value="Small_GTPase"/>
</dbReference>
<gene>
    <name evidence="3" type="ORF">ACHHYP_00593</name>
</gene>
<dbReference type="PRINTS" id="PR00449">
    <property type="entry name" value="RASTRNSFRMNG"/>
</dbReference>
<dbReference type="EMBL" id="JNBR01000005">
    <property type="protein sequence ID" value="OQS01571.1"/>
    <property type="molecule type" value="Genomic_DNA"/>
</dbReference>
<dbReference type="SMART" id="SM00175">
    <property type="entry name" value="RAB"/>
    <property type="match status" value="1"/>
</dbReference>
<dbReference type="SUPFAM" id="SSF52540">
    <property type="entry name" value="P-loop containing nucleoside triphosphate hydrolases"/>
    <property type="match status" value="1"/>
</dbReference>
<evidence type="ECO:0000313" key="3">
    <source>
        <dbReference type="EMBL" id="OQS01571.1"/>
    </source>
</evidence>
<protein>
    <recommendedName>
        <fullName evidence="5">Rab11 family GTPase</fullName>
    </recommendedName>
</protein>
<evidence type="ECO:0000256" key="2">
    <source>
        <dbReference type="ARBA" id="ARBA00023134"/>
    </source>
</evidence>
<dbReference type="STRING" id="1202772.A0A1V9ZUC9"/>
<proteinExistence type="predicted"/>
<dbReference type="GO" id="GO:0005525">
    <property type="term" value="F:GTP binding"/>
    <property type="evidence" value="ECO:0007669"/>
    <property type="project" value="UniProtKB-KW"/>
</dbReference>
<evidence type="ECO:0000256" key="1">
    <source>
        <dbReference type="ARBA" id="ARBA00022741"/>
    </source>
</evidence>
<keyword evidence="4" id="KW-1185">Reference proteome</keyword>
<dbReference type="SMART" id="SM00173">
    <property type="entry name" value="RAS"/>
    <property type="match status" value="1"/>
</dbReference>
<dbReference type="PROSITE" id="PS51419">
    <property type="entry name" value="RAB"/>
    <property type="match status" value="1"/>
</dbReference>
<organism evidence="3 4">
    <name type="scientific">Achlya hypogyna</name>
    <name type="common">Oomycete</name>
    <name type="synonym">Protoachlya hypogyna</name>
    <dbReference type="NCBI Taxonomy" id="1202772"/>
    <lineage>
        <taxon>Eukaryota</taxon>
        <taxon>Sar</taxon>
        <taxon>Stramenopiles</taxon>
        <taxon>Oomycota</taxon>
        <taxon>Saprolegniomycetes</taxon>
        <taxon>Saprolegniales</taxon>
        <taxon>Achlyaceae</taxon>
        <taxon>Achlya</taxon>
    </lineage>
</organism>
<dbReference type="PANTHER" id="PTHR24073">
    <property type="entry name" value="DRAB5-RELATED"/>
    <property type="match status" value="1"/>
</dbReference>
<reference evidence="3 4" key="1">
    <citation type="journal article" date="2014" name="Genome Biol. Evol.">
        <title>The secreted proteins of Achlya hypogyna and Thraustotheca clavata identify the ancestral oomycete secretome and reveal gene acquisitions by horizontal gene transfer.</title>
        <authorList>
            <person name="Misner I."/>
            <person name="Blouin N."/>
            <person name="Leonard G."/>
            <person name="Richards T.A."/>
            <person name="Lane C.E."/>
        </authorList>
    </citation>
    <scope>NUCLEOTIDE SEQUENCE [LARGE SCALE GENOMIC DNA]</scope>
    <source>
        <strain evidence="3 4">ATCC 48635</strain>
    </source>
</reference>
<keyword evidence="2" id="KW-0342">GTP-binding</keyword>
<dbReference type="InterPro" id="IPR027417">
    <property type="entry name" value="P-loop_NTPase"/>
</dbReference>
<name>A0A1V9ZUC9_ACHHY</name>
<dbReference type="Proteomes" id="UP000243579">
    <property type="component" value="Unassembled WGS sequence"/>
</dbReference>
<evidence type="ECO:0008006" key="5">
    <source>
        <dbReference type="Google" id="ProtNLM"/>
    </source>
</evidence>
<keyword evidence="1" id="KW-0547">Nucleotide-binding</keyword>
<dbReference type="AlphaFoldDB" id="A0A1V9ZUC9"/>
<dbReference type="GO" id="GO:0003924">
    <property type="term" value="F:GTPase activity"/>
    <property type="evidence" value="ECO:0007669"/>
    <property type="project" value="InterPro"/>
</dbReference>
<dbReference type="OrthoDB" id="8954335at2759"/>
<dbReference type="Pfam" id="PF00071">
    <property type="entry name" value="Ras"/>
    <property type="match status" value="1"/>
</dbReference>
<comment type="caution">
    <text evidence="3">The sequence shown here is derived from an EMBL/GenBank/DDBJ whole genome shotgun (WGS) entry which is preliminary data.</text>
</comment>
<dbReference type="Gene3D" id="3.40.50.300">
    <property type="entry name" value="P-loop containing nucleotide triphosphate hydrolases"/>
    <property type="match status" value="1"/>
</dbReference>
<accession>A0A1V9ZUC9</accession>
<sequence>MDAQPVRVGVVGDSGVGKSSLVHFLSQGSALAHPAWTVGCTTQVLVHGDATYVELIDVGGHPRYELARAAFYHQLHGIIFVYDQSNRRSYNNLKKWIAEINAAQRARGDVFADARLTSLQQLPTLIVGNKHDLVTPKTKRMTPMQDFKMESVDASAHACMMDWPRFHLFLDRAAAAINQPLTNTTPKATARHTKTTSSWW</sequence>